<dbReference type="SUPFAM" id="SSF49785">
    <property type="entry name" value="Galactose-binding domain-like"/>
    <property type="match status" value="1"/>
</dbReference>
<dbReference type="Gene3D" id="2.60.420.10">
    <property type="entry name" value="Maltose phosphorylase, domain 3"/>
    <property type="match status" value="1"/>
</dbReference>
<dbReference type="PANTHER" id="PTHR34987:SF2">
    <property type="entry name" value="B, PUTATIVE (AFU_ORTHOLOGUE AFUA_7G05040)-RELATED"/>
    <property type="match status" value="1"/>
</dbReference>
<feature type="signal peptide" evidence="1">
    <location>
        <begin position="1"/>
        <end position="19"/>
    </location>
</feature>
<keyword evidence="1" id="KW-0732">Signal</keyword>
<dbReference type="InterPro" id="IPR008928">
    <property type="entry name" value="6-hairpin_glycosidase_sf"/>
</dbReference>
<dbReference type="Gene3D" id="1.50.10.10">
    <property type="match status" value="1"/>
</dbReference>
<name>A0ABY6J4X9_9BACT</name>
<feature type="domain" description="Alpha-L-rhamnosidase six-hairpin glycosidase" evidence="2">
    <location>
        <begin position="378"/>
        <end position="699"/>
    </location>
</feature>
<evidence type="ECO:0000313" key="4">
    <source>
        <dbReference type="EMBL" id="UYQ94663.1"/>
    </source>
</evidence>
<organism evidence="4 5">
    <name type="scientific">Chitinophaga horti</name>
    <dbReference type="NCBI Taxonomy" id="2920382"/>
    <lineage>
        <taxon>Bacteria</taxon>
        <taxon>Pseudomonadati</taxon>
        <taxon>Bacteroidota</taxon>
        <taxon>Chitinophagia</taxon>
        <taxon>Chitinophagales</taxon>
        <taxon>Chitinophagaceae</taxon>
        <taxon>Chitinophaga</taxon>
    </lineage>
</organism>
<proteinExistence type="predicted"/>
<evidence type="ECO:0000313" key="5">
    <source>
        <dbReference type="Proteomes" id="UP001162741"/>
    </source>
</evidence>
<reference evidence="4" key="1">
    <citation type="submission" date="2022-10" db="EMBL/GenBank/DDBJ databases">
        <title>Chitinophaga sp. nov., isolated from soil.</title>
        <authorList>
            <person name="Jeon C.O."/>
        </authorList>
    </citation>
    <scope>NUCLEOTIDE SEQUENCE</scope>
    <source>
        <strain evidence="4">R8</strain>
    </source>
</reference>
<sequence>MKTLFTFTIMLLWAMVAPAQQVNPALLSGQWPASWIYCASAPVKDYGVFHFRKTFEVAAKPASFIIHVSADNRYRLFINGKPICSGPARGDLYNWYFETVDIAPYLQPGKNVLAALVWNMGIDAPVAQVTNQTGLVVQGNGEAEKIVNTNTSWKVLHNKAYAPCSQDNGARLRTYMVIGPGDKVTGADFPWGWEQPGYNDASWSSAAGLGNAPVAGYGTDNRWTLTPRTIPLMEETLQRIPKVARANGIKANDGFLSGKSPLTIPANQTVSILLDQSFNTVAYPELLVSKGAGSSIKVTYAEALFANRQKVHRDKIEGMEIMGNYDIFLPDGGAQRLFRPLWLRTFRYLQLDITTGNEPLVINDLRGVYTGYPFEVKAAFSSSDPSLQDIWNVGWRTARLCAGETYYDCPYYEQLQYEGDTRIQALISLYVTGDDRLMRKAIHDFYCSRVPEGLTQGRYPSNRLQVIPPFSLYWVSMVYDYWMHRKDDAFVQQYLTAVTGVLDWYERHIDAKTQMLGPMKWWNFTDWNAAFPNGTPDGATDGNSSILSLHYAYTLQQAAELYDAYGQPAAAKRARERAAALNKSSYAACFNTARNAMANTPAQQTYSQHAGIIAVLAGAIPADKEKMVLRTLMTDNTLSQATAYYRFYLMRALKKAGMADMYYGQLKPWRDMLALGLTTFAEKEEPTRSDCHAWSASPNYDFLATICGIMPASPGFGTVRIAPALGELKTASGKMPHPAGEIIVAFKRKGEKGLTADITLPAGLSGEFVWNGKTVKLKEGKQQLSE</sequence>
<dbReference type="InterPro" id="IPR012341">
    <property type="entry name" value="6hp_glycosidase-like_sf"/>
</dbReference>
<gene>
    <name evidence="4" type="ORF">MKQ68_06110</name>
</gene>
<protein>
    <submittedName>
        <fullName evidence="4">Alpha-rhamnosidase</fullName>
    </submittedName>
</protein>
<dbReference type="EMBL" id="CP107006">
    <property type="protein sequence ID" value="UYQ94663.1"/>
    <property type="molecule type" value="Genomic_DNA"/>
</dbReference>
<evidence type="ECO:0000259" key="3">
    <source>
        <dbReference type="Pfam" id="PF17390"/>
    </source>
</evidence>
<feature type="domain" description="Alpha-L-rhamnosidase C-terminal" evidence="3">
    <location>
        <begin position="708"/>
        <end position="783"/>
    </location>
</feature>
<dbReference type="Gene3D" id="2.60.120.260">
    <property type="entry name" value="Galactose-binding domain-like"/>
    <property type="match status" value="1"/>
</dbReference>
<dbReference type="Proteomes" id="UP001162741">
    <property type="component" value="Chromosome"/>
</dbReference>
<dbReference type="RefSeq" id="WP_264282528.1">
    <property type="nucleotide sequence ID" value="NZ_CP107006.1"/>
</dbReference>
<dbReference type="PANTHER" id="PTHR34987">
    <property type="entry name" value="C, PUTATIVE (AFU_ORTHOLOGUE AFUA_3G02880)-RELATED"/>
    <property type="match status" value="1"/>
</dbReference>
<dbReference type="InterPro" id="IPR035396">
    <property type="entry name" value="Bac_rhamnosid6H"/>
</dbReference>
<feature type="chain" id="PRO_5045622436" evidence="1">
    <location>
        <begin position="20"/>
        <end position="786"/>
    </location>
</feature>
<dbReference type="Pfam" id="PF17389">
    <property type="entry name" value="Bac_rhamnosid6H"/>
    <property type="match status" value="1"/>
</dbReference>
<evidence type="ECO:0000256" key="1">
    <source>
        <dbReference type="SAM" id="SignalP"/>
    </source>
</evidence>
<accession>A0ABY6J4X9</accession>
<keyword evidence="5" id="KW-1185">Reference proteome</keyword>
<dbReference type="SUPFAM" id="SSF48208">
    <property type="entry name" value="Six-hairpin glycosidases"/>
    <property type="match status" value="1"/>
</dbReference>
<evidence type="ECO:0000259" key="2">
    <source>
        <dbReference type="Pfam" id="PF17389"/>
    </source>
</evidence>
<dbReference type="InterPro" id="IPR035398">
    <property type="entry name" value="Bac_rhamnosid_C"/>
</dbReference>
<dbReference type="Pfam" id="PF17390">
    <property type="entry name" value="Bac_rhamnosid_C"/>
    <property type="match status" value="1"/>
</dbReference>
<dbReference type="InterPro" id="IPR008979">
    <property type="entry name" value="Galactose-bd-like_sf"/>
</dbReference>